<dbReference type="InterPro" id="IPR012312">
    <property type="entry name" value="Hemerythrin-like"/>
</dbReference>
<organism evidence="2 3">
    <name type="scientific">Atlantibacter hermannii NBRC 105704</name>
    <dbReference type="NCBI Taxonomy" id="1115512"/>
    <lineage>
        <taxon>Bacteria</taxon>
        <taxon>Pseudomonadati</taxon>
        <taxon>Pseudomonadota</taxon>
        <taxon>Gammaproteobacteria</taxon>
        <taxon>Enterobacterales</taxon>
        <taxon>Enterobacteriaceae</taxon>
        <taxon>Atlantibacter</taxon>
    </lineage>
</organism>
<sequence length="136" mass="16281">MNIDKMKTQHDEIIHKINQLREYSRDGVSTHAQEIAQTVVSMSSVIKVHLSAEDQFLYPFLEKVEDQTLRTMSLHFQREMADIVVEYEKFSRRWNTASKLMGQDEAFRRDANSVLRKVHERMQRENHQFYPRVEQL</sequence>
<feature type="domain" description="Hemerythrin-like" evidence="1">
    <location>
        <begin position="3"/>
        <end position="132"/>
    </location>
</feature>
<accession>H5UZ13</accession>
<reference evidence="2 3" key="1">
    <citation type="submission" date="2012-02" db="EMBL/GenBank/DDBJ databases">
        <title>Whole genome shotgun sequence of Escherichia hermannii NBRC 105704.</title>
        <authorList>
            <person name="Yoshida I."/>
            <person name="Hosoyama A."/>
            <person name="Tsuchikane K."/>
            <person name="Katsumata H."/>
            <person name="Yamazaki S."/>
            <person name="Fujita N."/>
        </authorList>
    </citation>
    <scope>NUCLEOTIDE SEQUENCE [LARGE SCALE GENOMIC DNA]</scope>
    <source>
        <strain evidence="2 3">NBRC 105704</strain>
    </source>
</reference>
<dbReference type="AlphaFoldDB" id="H5UZ13"/>
<evidence type="ECO:0000313" key="2">
    <source>
        <dbReference type="EMBL" id="GAB50167.1"/>
    </source>
</evidence>
<evidence type="ECO:0000313" key="3">
    <source>
        <dbReference type="Proteomes" id="UP000010297"/>
    </source>
</evidence>
<dbReference type="eggNOG" id="COG2846">
    <property type="taxonomic scope" value="Bacteria"/>
</dbReference>
<comment type="caution">
    <text evidence="2">The sequence shown here is derived from an EMBL/GenBank/DDBJ whole genome shotgun (WGS) entry which is preliminary data.</text>
</comment>
<dbReference type="RefSeq" id="WP_002433863.1">
    <property type="nucleotide sequence ID" value="NZ_BAFF01000001.1"/>
</dbReference>
<dbReference type="Proteomes" id="UP000010297">
    <property type="component" value="Unassembled WGS sequence"/>
</dbReference>
<dbReference type="Pfam" id="PF01814">
    <property type="entry name" value="Hemerythrin"/>
    <property type="match status" value="1"/>
</dbReference>
<name>H5UZ13_ATLHE</name>
<proteinExistence type="predicted"/>
<dbReference type="Gene3D" id="1.20.120.520">
    <property type="entry name" value="nmb1532 protein domain like"/>
    <property type="match status" value="1"/>
</dbReference>
<dbReference type="EMBL" id="BAFF01000001">
    <property type="protein sequence ID" value="GAB50167.1"/>
    <property type="molecule type" value="Genomic_DNA"/>
</dbReference>
<protein>
    <recommendedName>
        <fullName evidence="1">Hemerythrin-like domain-containing protein</fullName>
    </recommendedName>
</protein>
<dbReference type="GeneID" id="92828806"/>
<evidence type="ECO:0000259" key="1">
    <source>
        <dbReference type="Pfam" id="PF01814"/>
    </source>
</evidence>
<keyword evidence="3" id="KW-1185">Reference proteome</keyword>
<gene>
    <name evidence="2" type="ORF">EH105704_01_01720</name>
</gene>